<dbReference type="Gene3D" id="3.30.300.30">
    <property type="match status" value="1"/>
</dbReference>
<dbReference type="NCBIfam" id="TIGR01733">
    <property type="entry name" value="AA-adenyl-dom"/>
    <property type="match status" value="1"/>
</dbReference>
<evidence type="ECO:0000313" key="6">
    <source>
        <dbReference type="Proteomes" id="UP001620409"/>
    </source>
</evidence>
<dbReference type="Pfam" id="PF00550">
    <property type="entry name" value="PP-binding"/>
    <property type="match status" value="1"/>
</dbReference>
<dbReference type="PROSITE" id="PS00012">
    <property type="entry name" value="PHOSPHOPANTETHEINE"/>
    <property type="match status" value="1"/>
</dbReference>
<keyword evidence="2" id="KW-0596">Phosphopantetheine</keyword>
<dbReference type="InterPro" id="IPR001242">
    <property type="entry name" value="Condensation_dom"/>
</dbReference>
<dbReference type="Proteomes" id="UP001620409">
    <property type="component" value="Unassembled WGS sequence"/>
</dbReference>
<evidence type="ECO:0000259" key="4">
    <source>
        <dbReference type="PROSITE" id="PS50075"/>
    </source>
</evidence>
<keyword evidence="6" id="KW-1185">Reference proteome</keyword>
<dbReference type="InterPro" id="IPR020806">
    <property type="entry name" value="PKS_PP-bd"/>
</dbReference>
<dbReference type="Pfam" id="PF13193">
    <property type="entry name" value="AMP-binding_C"/>
    <property type="match status" value="1"/>
</dbReference>
<dbReference type="Pfam" id="PF00975">
    <property type="entry name" value="Thioesterase"/>
    <property type="match status" value="1"/>
</dbReference>
<dbReference type="InterPro" id="IPR042099">
    <property type="entry name" value="ANL_N_sf"/>
</dbReference>
<dbReference type="EMBL" id="JADIKI010000022">
    <property type="protein sequence ID" value="MFK2854173.1"/>
    <property type="molecule type" value="Genomic_DNA"/>
</dbReference>
<dbReference type="PROSITE" id="PS50075">
    <property type="entry name" value="CARRIER"/>
    <property type="match status" value="1"/>
</dbReference>
<dbReference type="PANTHER" id="PTHR45527">
    <property type="entry name" value="NONRIBOSOMAL PEPTIDE SYNTHETASE"/>
    <property type="match status" value="1"/>
</dbReference>
<dbReference type="Gene3D" id="3.40.50.12780">
    <property type="entry name" value="N-terminal domain of ligase-like"/>
    <property type="match status" value="1"/>
</dbReference>
<dbReference type="InterPro" id="IPR025110">
    <property type="entry name" value="AMP-bd_C"/>
</dbReference>
<dbReference type="SUPFAM" id="SSF52777">
    <property type="entry name" value="CoA-dependent acyltransferases"/>
    <property type="match status" value="2"/>
</dbReference>
<accession>A0ABW8IHA0</accession>
<dbReference type="SMART" id="SM00823">
    <property type="entry name" value="PKS_PP"/>
    <property type="match status" value="1"/>
</dbReference>
<dbReference type="InterPro" id="IPR000873">
    <property type="entry name" value="AMP-dep_synth/lig_dom"/>
</dbReference>
<dbReference type="InterPro" id="IPR010071">
    <property type="entry name" value="AA_adenyl_dom"/>
</dbReference>
<dbReference type="SUPFAM" id="SSF53474">
    <property type="entry name" value="alpha/beta-Hydrolases"/>
    <property type="match status" value="1"/>
</dbReference>
<gene>
    <name evidence="5" type="ORF">ISP18_06200</name>
</gene>
<dbReference type="InterPro" id="IPR001031">
    <property type="entry name" value="Thioesterase"/>
</dbReference>
<dbReference type="SUPFAM" id="SSF56801">
    <property type="entry name" value="Acetyl-CoA synthetase-like"/>
    <property type="match status" value="1"/>
</dbReference>
<comment type="caution">
    <text evidence="5">The sequence shown here is derived from an EMBL/GenBank/DDBJ whole genome shotgun (WGS) entry which is preliminary data.</text>
</comment>
<dbReference type="Gene3D" id="3.30.559.10">
    <property type="entry name" value="Chloramphenicol acetyltransferase-like domain"/>
    <property type="match status" value="1"/>
</dbReference>
<sequence>MSHESPTSLPLTTAQRGLWVGQKIGAADATLNIAEMLEICGPVQPDLFIRALWQLTREAEALRVSVVEQHGSPRQIVRPVYNGEFPYLDVSGEANPRAAAESWMRAELSRPVNLANDPLWVSALFKAADDRYYWYQRAHHIIYDGYSGSISAQRLAELYNAYVEGREPAPCEFGSLQELIEAEAVYRDSDRLKRDREFWKERLADLPEAVSLSRLGQCGIGRLRRSTGHLSVATVQRLRELGKQTSTSLPQMLIALVAAYYHRATGAHDLVIGMPVSGRINAALRRTPGLAANFVAIRLSFTPETTVIELFAQVARVVRQALRHQQYRYEDVRRDLGLIGKGRHIAWLGVNIEPFDYQLNFGGSGVISHNVSNGSGEDLMVFVYDRGDGGELCFDFDANPVLYSMDDLNEHRRRLALLVDGVLAESDRPLRQIDILGEEERRRLLHGWNDTAAPLAPESLPALIAHQAQLAPDAAAVLVDEMTITYRQLHERSVRQARQLIADGVLPGDIVAVMLPPGEQWLIVLLAIMRAGAAHLPLDPDGPPHRISMMLNDASPIALVSTPELHERFGFGGMMLLHPEALEAALETSEQEPDLSRPDATAYVLYTSGSTGRPKGVEVTHRNLCNLLQGMRQQLALLPGDRFLAIATVMFDIVMLERFLPLTAGASVAIASGETVHHPPALLPLLHRHRATHMWATPSLWRVLLASPEANLQHLHVLVGGETLSAELVAQLLQRAARVTQLYGPTETTVLSTAIELKEVVFETPPIGRPILNTRLYVLDQHQQLVQTGAVGELYIAGAGVAKGYLNHHQLTEARFLPDPFANDGSRMYRTGDLVYWNDQGLLHFVGRADGQVRIRGHRIELGEIECTLARHSDVLNAAVAAHREDDGGQVLVGYVVLRSGRQLIVDELCAYLAKFLPEYMVPTHIMSIDAMPLTPIGKLDRKALPMPARTPVTTAYAEPVTDIERKLAALWQQVLGVERVGLHDNFFQLGGDSLSAVEMIARFPEHFGMELPLASLFGGASTIAGLAAYLQRAEAKSDPLGAVLPLRVSHRERPLFCIHPALGLSWAYTGLLRYLDDKLPVYALQSNGLRGGVSLPGNIAQMAADYLTQIRRIQPEGPYRLLGWSLGGLIAHEIAAQLQAHRQQVEFLSLLDVYPFVAEGTSSSGDPTQEIRDILRFLGFHNHAEHPPADLAALTDLLCQEYGVFTLPPVQEISRSDPHLIENISAVVLNNLRLARKHVPRRIDADVMFFRAAQKEEVDLTGLWYDKPEAWRPYIDGWIDVHDIPCHHLTMLDAAPAAQIGRLVMQRLHTLPSVRAQTLPDTADHALAGSTVYA</sequence>
<evidence type="ECO:0000256" key="1">
    <source>
        <dbReference type="ARBA" id="ARBA00001957"/>
    </source>
</evidence>
<feature type="domain" description="Carrier" evidence="4">
    <location>
        <begin position="959"/>
        <end position="1035"/>
    </location>
</feature>
<reference evidence="5 6" key="1">
    <citation type="submission" date="2020-10" db="EMBL/GenBank/DDBJ databases">
        <title>Phylogeny of dyella-like bacteria.</title>
        <authorList>
            <person name="Fu J."/>
        </authorList>
    </citation>
    <scope>NUCLEOTIDE SEQUENCE [LARGE SCALE GENOMIC DNA]</scope>
    <source>
        <strain evidence="5 6">DHG40</strain>
    </source>
</reference>
<dbReference type="InterPro" id="IPR036736">
    <property type="entry name" value="ACP-like_sf"/>
</dbReference>
<evidence type="ECO:0000313" key="5">
    <source>
        <dbReference type="EMBL" id="MFK2854173.1"/>
    </source>
</evidence>
<dbReference type="InterPro" id="IPR045851">
    <property type="entry name" value="AMP-bd_C_sf"/>
</dbReference>
<dbReference type="Gene3D" id="3.30.559.30">
    <property type="entry name" value="Nonribosomal peptide synthetase, condensation domain"/>
    <property type="match status" value="1"/>
</dbReference>
<organism evidence="5 6">
    <name type="scientific">Dyella humi</name>
    <dbReference type="NCBI Taxonomy" id="1770547"/>
    <lineage>
        <taxon>Bacteria</taxon>
        <taxon>Pseudomonadati</taxon>
        <taxon>Pseudomonadota</taxon>
        <taxon>Gammaproteobacteria</taxon>
        <taxon>Lysobacterales</taxon>
        <taxon>Rhodanobacteraceae</taxon>
        <taxon>Dyella</taxon>
    </lineage>
</organism>
<dbReference type="InterPro" id="IPR006162">
    <property type="entry name" value="Ppantetheine_attach_site"/>
</dbReference>
<keyword evidence="3" id="KW-0597">Phosphoprotein</keyword>
<name>A0ABW8IHA0_9GAMM</name>
<dbReference type="PROSITE" id="PS00455">
    <property type="entry name" value="AMP_BINDING"/>
    <property type="match status" value="1"/>
</dbReference>
<dbReference type="Pfam" id="PF00668">
    <property type="entry name" value="Condensation"/>
    <property type="match status" value="1"/>
</dbReference>
<dbReference type="PANTHER" id="PTHR45527:SF1">
    <property type="entry name" value="FATTY ACID SYNTHASE"/>
    <property type="match status" value="1"/>
</dbReference>
<dbReference type="InterPro" id="IPR023213">
    <property type="entry name" value="CAT-like_dom_sf"/>
</dbReference>
<evidence type="ECO:0000256" key="3">
    <source>
        <dbReference type="ARBA" id="ARBA00022553"/>
    </source>
</evidence>
<dbReference type="InterPro" id="IPR020802">
    <property type="entry name" value="TesA-like"/>
</dbReference>
<dbReference type="Gene3D" id="3.40.50.1820">
    <property type="entry name" value="alpha/beta hydrolase"/>
    <property type="match status" value="1"/>
</dbReference>
<dbReference type="RefSeq" id="WP_380008169.1">
    <property type="nucleotide sequence ID" value="NZ_JADIKI010000022.1"/>
</dbReference>
<dbReference type="InterPro" id="IPR020845">
    <property type="entry name" value="AMP-binding_CS"/>
</dbReference>
<evidence type="ECO:0000256" key="2">
    <source>
        <dbReference type="ARBA" id="ARBA00022450"/>
    </source>
</evidence>
<dbReference type="Pfam" id="PF00501">
    <property type="entry name" value="AMP-binding"/>
    <property type="match status" value="1"/>
</dbReference>
<dbReference type="InterPro" id="IPR009081">
    <property type="entry name" value="PP-bd_ACP"/>
</dbReference>
<dbReference type="SMART" id="SM00824">
    <property type="entry name" value="PKS_TE"/>
    <property type="match status" value="1"/>
</dbReference>
<dbReference type="SUPFAM" id="SSF47336">
    <property type="entry name" value="ACP-like"/>
    <property type="match status" value="1"/>
</dbReference>
<proteinExistence type="predicted"/>
<dbReference type="InterPro" id="IPR029058">
    <property type="entry name" value="AB_hydrolase_fold"/>
</dbReference>
<protein>
    <submittedName>
        <fullName evidence="5">Amino acid adenylation domain-containing protein</fullName>
    </submittedName>
</protein>
<comment type="cofactor">
    <cofactor evidence="1">
        <name>pantetheine 4'-phosphate</name>
        <dbReference type="ChEBI" id="CHEBI:47942"/>
    </cofactor>
</comment>